<protein>
    <submittedName>
        <fullName evidence="3">Uncharacterized protein</fullName>
    </submittedName>
</protein>
<dbReference type="AlphaFoldDB" id="A0A2N9G3Z6"/>
<accession>A0A2N9G3Z6</accession>
<feature type="transmembrane region" description="Helical" evidence="2">
    <location>
        <begin position="40"/>
        <end position="59"/>
    </location>
</feature>
<evidence type="ECO:0000256" key="1">
    <source>
        <dbReference type="SAM" id="MobiDB-lite"/>
    </source>
</evidence>
<keyword evidence="2" id="KW-0472">Membrane</keyword>
<sequence>MVVCVGSGSGGERGGGGCCGNEGNDNGVAGKGDVDGSARGSVVVVTEVVVVAMVMVVAAQRNRGNGSTKE</sequence>
<feature type="compositionally biased region" description="Gly residues" evidence="1">
    <location>
        <begin position="7"/>
        <end position="20"/>
    </location>
</feature>
<evidence type="ECO:0000313" key="3">
    <source>
        <dbReference type="EMBL" id="SPC97407.1"/>
    </source>
</evidence>
<dbReference type="EMBL" id="OIVN01001768">
    <property type="protein sequence ID" value="SPC97407.1"/>
    <property type="molecule type" value="Genomic_DNA"/>
</dbReference>
<organism evidence="3">
    <name type="scientific">Fagus sylvatica</name>
    <name type="common">Beechnut</name>
    <dbReference type="NCBI Taxonomy" id="28930"/>
    <lineage>
        <taxon>Eukaryota</taxon>
        <taxon>Viridiplantae</taxon>
        <taxon>Streptophyta</taxon>
        <taxon>Embryophyta</taxon>
        <taxon>Tracheophyta</taxon>
        <taxon>Spermatophyta</taxon>
        <taxon>Magnoliopsida</taxon>
        <taxon>eudicotyledons</taxon>
        <taxon>Gunneridae</taxon>
        <taxon>Pentapetalae</taxon>
        <taxon>rosids</taxon>
        <taxon>fabids</taxon>
        <taxon>Fagales</taxon>
        <taxon>Fagaceae</taxon>
        <taxon>Fagus</taxon>
    </lineage>
</organism>
<evidence type="ECO:0000256" key="2">
    <source>
        <dbReference type="SAM" id="Phobius"/>
    </source>
</evidence>
<keyword evidence="2" id="KW-0812">Transmembrane</keyword>
<name>A0A2N9G3Z6_FAGSY</name>
<gene>
    <name evidence="3" type="ORF">FSB_LOCUS25289</name>
</gene>
<proteinExistence type="predicted"/>
<keyword evidence="2" id="KW-1133">Transmembrane helix</keyword>
<feature type="region of interest" description="Disordered" evidence="1">
    <location>
        <begin position="1"/>
        <end position="22"/>
    </location>
</feature>
<reference evidence="3" key="1">
    <citation type="submission" date="2018-02" db="EMBL/GenBank/DDBJ databases">
        <authorList>
            <person name="Cohen D.B."/>
            <person name="Kent A.D."/>
        </authorList>
    </citation>
    <scope>NUCLEOTIDE SEQUENCE</scope>
</reference>